<sequence>MLKTVLETVSQQQQALLERAERIFTSAAEFVTNSLSTRYRSLRMIQTTGARPTYGSTDAKVSSPKTARRLIRSRGPASLSRSWMKHLTPDSPTTLCRKELQKCASTTASMLRKSCSDITS</sequence>
<accession>A0A183U7I8</accession>
<evidence type="ECO:0000313" key="2">
    <source>
        <dbReference type="EMBL" id="VDM30175.1"/>
    </source>
</evidence>
<proteinExistence type="predicted"/>
<organism evidence="3 4">
    <name type="scientific">Toxocara canis</name>
    <name type="common">Canine roundworm</name>
    <dbReference type="NCBI Taxonomy" id="6265"/>
    <lineage>
        <taxon>Eukaryota</taxon>
        <taxon>Metazoa</taxon>
        <taxon>Ecdysozoa</taxon>
        <taxon>Nematoda</taxon>
        <taxon>Chromadorea</taxon>
        <taxon>Rhabditida</taxon>
        <taxon>Spirurina</taxon>
        <taxon>Ascaridomorpha</taxon>
        <taxon>Ascaridoidea</taxon>
        <taxon>Toxocaridae</taxon>
        <taxon>Toxocara</taxon>
    </lineage>
</organism>
<evidence type="ECO:0000256" key="1">
    <source>
        <dbReference type="SAM" id="MobiDB-lite"/>
    </source>
</evidence>
<reference evidence="4" key="1">
    <citation type="submission" date="2016-06" db="UniProtKB">
        <authorList>
            <consortium name="WormBaseParasite"/>
        </authorList>
    </citation>
    <scope>IDENTIFICATION</scope>
</reference>
<feature type="region of interest" description="Disordered" evidence="1">
    <location>
        <begin position="50"/>
        <end position="77"/>
    </location>
</feature>
<name>A0A183U7I8_TOXCA</name>
<dbReference type="AlphaFoldDB" id="A0A183U7I8"/>
<gene>
    <name evidence="2" type="ORF">TCNE_LOCUS4458</name>
</gene>
<feature type="compositionally biased region" description="Polar residues" evidence="1">
    <location>
        <begin position="50"/>
        <end position="65"/>
    </location>
</feature>
<evidence type="ECO:0000313" key="3">
    <source>
        <dbReference type="Proteomes" id="UP000050794"/>
    </source>
</evidence>
<evidence type="ECO:0000313" key="4">
    <source>
        <dbReference type="WBParaSite" id="TCNE_0000445801-mRNA-1"/>
    </source>
</evidence>
<dbReference type="Proteomes" id="UP000050794">
    <property type="component" value="Unassembled WGS sequence"/>
</dbReference>
<dbReference type="EMBL" id="UYWY01007625">
    <property type="protein sequence ID" value="VDM30175.1"/>
    <property type="molecule type" value="Genomic_DNA"/>
</dbReference>
<keyword evidence="3" id="KW-1185">Reference proteome</keyword>
<reference evidence="2 3" key="2">
    <citation type="submission" date="2018-11" db="EMBL/GenBank/DDBJ databases">
        <authorList>
            <consortium name="Pathogen Informatics"/>
        </authorList>
    </citation>
    <scope>NUCLEOTIDE SEQUENCE [LARGE SCALE GENOMIC DNA]</scope>
</reference>
<protein>
    <submittedName>
        <fullName evidence="4">Mediator of RNA polymerase II transcription subunit 11</fullName>
    </submittedName>
</protein>
<dbReference type="WBParaSite" id="TCNE_0000445801-mRNA-1">
    <property type="protein sequence ID" value="TCNE_0000445801-mRNA-1"/>
    <property type="gene ID" value="TCNE_0000445801"/>
</dbReference>